<evidence type="ECO:0000313" key="3">
    <source>
        <dbReference type="Proteomes" id="UP000828390"/>
    </source>
</evidence>
<evidence type="ECO:0000256" key="1">
    <source>
        <dbReference type="PROSITE-ProRule" id="PRU00339"/>
    </source>
</evidence>
<evidence type="ECO:0008006" key="4">
    <source>
        <dbReference type="Google" id="ProtNLM"/>
    </source>
</evidence>
<dbReference type="AlphaFoldDB" id="A0A9D4CDC3"/>
<reference evidence="2" key="1">
    <citation type="journal article" date="2019" name="bioRxiv">
        <title>The Genome of the Zebra Mussel, Dreissena polymorpha: A Resource for Invasive Species Research.</title>
        <authorList>
            <person name="McCartney M.A."/>
            <person name="Auch B."/>
            <person name="Kono T."/>
            <person name="Mallez S."/>
            <person name="Zhang Y."/>
            <person name="Obille A."/>
            <person name="Becker A."/>
            <person name="Abrahante J.E."/>
            <person name="Garbe J."/>
            <person name="Badalamenti J.P."/>
            <person name="Herman A."/>
            <person name="Mangelson H."/>
            <person name="Liachko I."/>
            <person name="Sullivan S."/>
            <person name="Sone E.D."/>
            <person name="Koren S."/>
            <person name="Silverstein K.A.T."/>
            <person name="Beckman K.B."/>
            <person name="Gohl D.M."/>
        </authorList>
    </citation>
    <scope>NUCLEOTIDE SEQUENCE</scope>
    <source>
        <strain evidence="2">Duluth1</strain>
        <tissue evidence="2">Whole animal</tissue>
    </source>
</reference>
<name>A0A9D4CDC3_DREPO</name>
<comment type="caution">
    <text evidence="2">The sequence shown here is derived from an EMBL/GenBank/DDBJ whole genome shotgun (WGS) entry which is preliminary data.</text>
</comment>
<sequence>MNKTGTEPDLREKINIKQELNGEARVDARVFVYYLQYLTYGGLERREKQMTALEDFEKYISKHFDDRMEMNYYDERNREVSHMPTALNLLGHCWEMEGDVTKAIREYKKSLDSKPKNNAAYWHIRRLEG</sequence>
<feature type="repeat" description="TPR" evidence="1">
    <location>
        <begin position="84"/>
        <end position="117"/>
    </location>
</feature>
<dbReference type="SUPFAM" id="SSF48452">
    <property type="entry name" value="TPR-like"/>
    <property type="match status" value="1"/>
</dbReference>
<organism evidence="2 3">
    <name type="scientific">Dreissena polymorpha</name>
    <name type="common">Zebra mussel</name>
    <name type="synonym">Mytilus polymorpha</name>
    <dbReference type="NCBI Taxonomy" id="45954"/>
    <lineage>
        <taxon>Eukaryota</taxon>
        <taxon>Metazoa</taxon>
        <taxon>Spiralia</taxon>
        <taxon>Lophotrochozoa</taxon>
        <taxon>Mollusca</taxon>
        <taxon>Bivalvia</taxon>
        <taxon>Autobranchia</taxon>
        <taxon>Heteroconchia</taxon>
        <taxon>Euheterodonta</taxon>
        <taxon>Imparidentia</taxon>
        <taxon>Neoheterodontei</taxon>
        <taxon>Myida</taxon>
        <taxon>Dreissenoidea</taxon>
        <taxon>Dreissenidae</taxon>
        <taxon>Dreissena</taxon>
    </lineage>
</organism>
<dbReference type="Proteomes" id="UP000828390">
    <property type="component" value="Unassembled WGS sequence"/>
</dbReference>
<dbReference type="PROSITE" id="PS50005">
    <property type="entry name" value="TPR"/>
    <property type="match status" value="1"/>
</dbReference>
<dbReference type="InterPro" id="IPR019734">
    <property type="entry name" value="TPR_rpt"/>
</dbReference>
<accession>A0A9D4CDC3</accession>
<evidence type="ECO:0000313" key="2">
    <source>
        <dbReference type="EMBL" id="KAH3721501.1"/>
    </source>
</evidence>
<dbReference type="EMBL" id="JAIWYP010000013">
    <property type="protein sequence ID" value="KAH3721501.1"/>
    <property type="molecule type" value="Genomic_DNA"/>
</dbReference>
<protein>
    <recommendedName>
        <fullName evidence="4">Tetratricopeptide repeat protein</fullName>
    </recommendedName>
</protein>
<dbReference type="Gene3D" id="1.25.40.10">
    <property type="entry name" value="Tetratricopeptide repeat domain"/>
    <property type="match status" value="1"/>
</dbReference>
<keyword evidence="1" id="KW-0802">TPR repeat</keyword>
<keyword evidence="3" id="KW-1185">Reference proteome</keyword>
<gene>
    <name evidence="2" type="ORF">DPMN_064429</name>
</gene>
<reference evidence="2" key="2">
    <citation type="submission" date="2020-11" db="EMBL/GenBank/DDBJ databases">
        <authorList>
            <person name="McCartney M.A."/>
            <person name="Auch B."/>
            <person name="Kono T."/>
            <person name="Mallez S."/>
            <person name="Becker A."/>
            <person name="Gohl D.M."/>
            <person name="Silverstein K.A.T."/>
            <person name="Koren S."/>
            <person name="Bechman K.B."/>
            <person name="Herman A."/>
            <person name="Abrahante J.E."/>
            <person name="Garbe J."/>
        </authorList>
    </citation>
    <scope>NUCLEOTIDE SEQUENCE</scope>
    <source>
        <strain evidence="2">Duluth1</strain>
        <tissue evidence="2">Whole animal</tissue>
    </source>
</reference>
<dbReference type="InterPro" id="IPR011990">
    <property type="entry name" value="TPR-like_helical_dom_sf"/>
</dbReference>
<proteinExistence type="predicted"/>